<evidence type="ECO:0000313" key="1">
    <source>
        <dbReference type="EMBL" id="GAA1148613.1"/>
    </source>
</evidence>
<dbReference type="RefSeq" id="WP_343908306.1">
    <property type="nucleotide sequence ID" value="NZ_BAAAJE010000015.1"/>
</dbReference>
<keyword evidence="2" id="KW-1185">Reference proteome</keyword>
<proteinExistence type="predicted"/>
<dbReference type="InterPro" id="IPR042226">
    <property type="entry name" value="eFR1_2_sf"/>
</dbReference>
<sequence length="383" mass="42464">MITAAALERLTRFDGGKLPVTSVYLGLQPDRRALRSLSAQVSSLLHQIRPMAEDRSLDRDARLSVRADIERIEAEAGREPRPTGRALAIFSCSGRDFYEELELPRSVRDRIVVDATPWVRPMLAVLDEYHRTCVLVVDKESARTWELFADELEETSTLFGAALRKPQYAGWHGLDEYRVRNKAQELARRHFRRVATVLDDFFREGRFELLAVGGHDVEVSTFLDFLPPKLRDAVAGTFSVDPGTATTQDIRASAEAIVERYERDEERREVAEAYETQAAGGNAVVGLEHCLWAGSVAAVQRLLVHEDATAPGVVCDESGWLALSGDTCPICGRPTRRTDDVIDELAQAVIDTSGTVEHVAADTPLKEDVAAAHLRFPLPPPPD</sequence>
<comment type="caution">
    <text evidence="1">The sequence shown here is derived from an EMBL/GenBank/DDBJ whole genome shotgun (WGS) entry which is preliminary data.</text>
</comment>
<dbReference type="Pfam" id="PF18854">
    <property type="entry name" value="baeRF_family10"/>
    <property type="match status" value="1"/>
</dbReference>
<dbReference type="InterPro" id="IPR041202">
    <property type="entry name" value="BaeRF_family10"/>
</dbReference>
<dbReference type="Gene3D" id="3.30.420.60">
    <property type="entry name" value="eRF1 domain 2"/>
    <property type="match status" value="1"/>
</dbReference>
<protein>
    <submittedName>
        <fullName evidence="1">Eukaryotic peptide chain release factor subunit 1</fullName>
    </submittedName>
</protein>
<reference evidence="1 2" key="1">
    <citation type="journal article" date="2019" name="Int. J. Syst. Evol. Microbiol.">
        <title>The Global Catalogue of Microorganisms (GCM) 10K type strain sequencing project: providing services to taxonomists for standard genome sequencing and annotation.</title>
        <authorList>
            <consortium name="The Broad Institute Genomics Platform"/>
            <consortium name="The Broad Institute Genome Sequencing Center for Infectious Disease"/>
            <person name="Wu L."/>
            <person name="Ma J."/>
        </authorList>
    </citation>
    <scope>NUCLEOTIDE SEQUENCE [LARGE SCALE GENOMIC DNA]</scope>
    <source>
        <strain evidence="1 2">JCM 11813</strain>
    </source>
</reference>
<gene>
    <name evidence="1" type="ORF">GCM10009606_29120</name>
</gene>
<organism evidence="1 2">
    <name type="scientific">Nocardioides aquiterrae</name>
    <dbReference type="NCBI Taxonomy" id="203799"/>
    <lineage>
        <taxon>Bacteria</taxon>
        <taxon>Bacillati</taxon>
        <taxon>Actinomycetota</taxon>
        <taxon>Actinomycetes</taxon>
        <taxon>Propionibacteriales</taxon>
        <taxon>Nocardioidaceae</taxon>
        <taxon>Nocardioides</taxon>
    </lineage>
</organism>
<name>A0ABN1UF24_9ACTN</name>
<accession>A0ABN1UF24</accession>
<dbReference type="Proteomes" id="UP001499979">
    <property type="component" value="Unassembled WGS sequence"/>
</dbReference>
<evidence type="ECO:0000313" key="2">
    <source>
        <dbReference type="Proteomes" id="UP001499979"/>
    </source>
</evidence>
<dbReference type="EMBL" id="BAAAJE010000015">
    <property type="protein sequence ID" value="GAA1148613.1"/>
    <property type="molecule type" value="Genomic_DNA"/>
</dbReference>